<proteinExistence type="evidence at transcript level"/>
<gene>
    <name evidence="3" type="primary">LOC100185757</name>
</gene>
<dbReference type="SUPFAM" id="SSF56496">
    <property type="entry name" value="Fibrinogen C-terminal domain-like"/>
    <property type="match status" value="1"/>
</dbReference>
<dbReference type="AlphaFoldDB" id="A0A6F9DHL2"/>
<dbReference type="GO" id="GO:0005615">
    <property type="term" value="C:extracellular space"/>
    <property type="evidence" value="ECO:0007669"/>
    <property type="project" value="TreeGrafter"/>
</dbReference>
<dbReference type="PANTHER" id="PTHR16146:SF46">
    <property type="entry name" value="INTELECTIN-1A-RELATED"/>
    <property type="match status" value="1"/>
</dbReference>
<feature type="region of interest" description="Disordered" evidence="2">
    <location>
        <begin position="449"/>
        <end position="474"/>
    </location>
</feature>
<evidence type="ECO:0000256" key="2">
    <source>
        <dbReference type="SAM" id="MobiDB-lite"/>
    </source>
</evidence>
<protein>
    <submittedName>
        <fullName evidence="3">Uncharacterized protein LOC100185757</fullName>
    </submittedName>
</protein>
<accession>A0A6F9DHL2</accession>
<organism evidence="3">
    <name type="scientific">Phallusia mammillata</name>
    <dbReference type="NCBI Taxonomy" id="59560"/>
    <lineage>
        <taxon>Eukaryota</taxon>
        <taxon>Metazoa</taxon>
        <taxon>Chordata</taxon>
        <taxon>Tunicata</taxon>
        <taxon>Ascidiacea</taxon>
        <taxon>Phlebobranchia</taxon>
        <taxon>Ascidiidae</taxon>
        <taxon>Phallusia</taxon>
    </lineage>
</organism>
<dbReference type="EMBL" id="LR787092">
    <property type="protein sequence ID" value="CAB3262954.1"/>
    <property type="molecule type" value="mRNA"/>
</dbReference>
<dbReference type="GO" id="GO:0070492">
    <property type="term" value="F:oligosaccharide binding"/>
    <property type="evidence" value="ECO:0007669"/>
    <property type="project" value="TreeGrafter"/>
</dbReference>
<evidence type="ECO:0000313" key="3">
    <source>
        <dbReference type="EMBL" id="CAB3262954.1"/>
    </source>
</evidence>
<keyword evidence="1" id="KW-1015">Disulfide bond</keyword>
<evidence type="ECO:0000256" key="1">
    <source>
        <dbReference type="ARBA" id="ARBA00023157"/>
    </source>
</evidence>
<dbReference type="InterPro" id="IPR036056">
    <property type="entry name" value="Fibrinogen-like_C"/>
</dbReference>
<dbReference type="PANTHER" id="PTHR16146">
    <property type="entry name" value="INTELECTIN"/>
    <property type="match status" value="1"/>
</dbReference>
<name>A0A6F9DHL2_9ASCI</name>
<reference evidence="3" key="1">
    <citation type="submission" date="2020-04" db="EMBL/GenBank/DDBJ databases">
        <authorList>
            <person name="Neveu A P."/>
        </authorList>
    </citation>
    <scope>NUCLEOTIDE SEQUENCE</scope>
    <source>
        <tissue evidence="3">Whole embryo</tissue>
    </source>
</reference>
<sequence length="485" mass="52337">MESDGGGWTLVASVHENNIYGKCTMGDRWSNDQGQTTKYSSLGNWESFSTFGSLEGATSDDYKSAAYSYLVASDVMLWHVPNDVSISQWSSQAFLKYYTSSGFLSSYGGTLQILYSKHFPLKMNNASGDLTPGMSNLMQIVNDTAANIAAGISGFYSYRFDDSAYMRISDGGNDMYDDGNRVHYQIGNEHWKPVQYGKTYYDLGSGTQVSSIINHPFIMLMWIGNSGGSVDTFGIKVQSGTGADSGGLTASYSSQFVYNNITCRYESYNVYGVADPSICEVYFACHDVTNWGSQPFNNLVRGSWSSSTDNLVNSVNIDGSPQNVLMGYMLLSKGSGVQVRETEVASSIRLLLGGLAGMGTVADVDCSRPESISASVSYITGNNDDVMARIPPNQKARVTPGYIHFRPVDPMGMPNALCPGVKSSACRQQSVCIGGIKTPPGPLSDTCGDFSGWRGGANDNPTDTTPDGSARSKNDVKSTILIFTR</sequence>